<accession>A0ABU6YGP9</accession>
<dbReference type="Proteomes" id="UP001341840">
    <property type="component" value="Unassembled WGS sequence"/>
</dbReference>
<reference evidence="1 2" key="1">
    <citation type="journal article" date="2023" name="Plants (Basel)">
        <title>Bridging the Gap: Combining Genomics and Transcriptomics Approaches to Understand Stylosanthes scabra, an Orphan Legume from the Brazilian Caatinga.</title>
        <authorList>
            <person name="Ferreira-Neto J.R.C."/>
            <person name="da Silva M.D."/>
            <person name="Binneck E."/>
            <person name="de Melo N.F."/>
            <person name="da Silva R.H."/>
            <person name="de Melo A.L.T.M."/>
            <person name="Pandolfi V."/>
            <person name="Bustamante F.O."/>
            <person name="Brasileiro-Vidal A.C."/>
            <person name="Benko-Iseppon A.M."/>
        </authorList>
    </citation>
    <scope>NUCLEOTIDE SEQUENCE [LARGE SCALE GENOMIC DNA]</scope>
    <source>
        <tissue evidence="1">Leaves</tissue>
    </source>
</reference>
<protein>
    <submittedName>
        <fullName evidence="1">Uncharacterized protein</fullName>
    </submittedName>
</protein>
<name>A0ABU6YGP9_9FABA</name>
<keyword evidence="2" id="KW-1185">Reference proteome</keyword>
<organism evidence="1 2">
    <name type="scientific">Stylosanthes scabra</name>
    <dbReference type="NCBI Taxonomy" id="79078"/>
    <lineage>
        <taxon>Eukaryota</taxon>
        <taxon>Viridiplantae</taxon>
        <taxon>Streptophyta</taxon>
        <taxon>Embryophyta</taxon>
        <taxon>Tracheophyta</taxon>
        <taxon>Spermatophyta</taxon>
        <taxon>Magnoliopsida</taxon>
        <taxon>eudicotyledons</taxon>
        <taxon>Gunneridae</taxon>
        <taxon>Pentapetalae</taxon>
        <taxon>rosids</taxon>
        <taxon>fabids</taxon>
        <taxon>Fabales</taxon>
        <taxon>Fabaceae</taxon>
        <taxon>Papilionoideae</taxon>
        <taxon>50 kb inversion clade</taxon>
        <taxon>dalbergioids sensu lato</taxon>
        <taxon>Dalbergieae</taxon>
        <taxon>Pterocarpus clade</taxon>
        <taxon>Stylosanthes</taxon>
    </lineage>
</organism>
<sequence length="113" mass="12733">MLLLDAGRVGWYQCRGAMVLSVRLEAEEGESKNEDERVICYWRPKKEKKGTGGSSRCRRQRRGENVVHPSLCFISVSPSFLPPCLLLIAFSGSPFPGPHLVQLFTLLDFRCCC</sequence>
<gene>
    <name evidence="1" type="ORF">PIB30_056203</name>
</gene>
<evidence type="ECO:0000313" key="2">
    <source>
        <dbReference type="Proteomes" id="UP001341840"/>
    </source>
</evidence>
<evidence type="ECO:0000313" key="1">
    <source>
        <dbReference type="EMBL" id="MED6209592.1"/>
    </source>
</evidence>
<proteinExistence type="predicted"/>
<comment type="caution">
    <text evidence="1">The sequence shown here is derived from an EMBL/GenBank/DDBJ whole genome shotgun (WGS) entry which is preliminary data.</text>
</comment>
<dbReference type="EMBL" id="JASCZI010242102">
    <property type="protein sequence ID" value="MED6209592.1"/>
    <property type="molecule type" value="Genomic_DNA"/>
</dbReference>